<evidence type="ECO:0000256" key="5">
    <source>
        <dbReference type="SAM" id="Phobius"/>
    </source>
</evidence>
<evidence type="ECO:0000256" key="2">
    <source>
        <dbReference type="ARBA" id="ARBA00022692"/>
    </source>
</evidence>
<accession>A0A444S2E0</accession>
<keyword evidence="2 5" id="KW-0812">Transmembrane</keyword>
<comment type="subcellular location">
    <subcellularLocation>
        <location evidence="1">Membrane</location>
    </subcellularLocation>
</comment>
<feature type="transmembrane region" description="Helical" evidence="5">
    <location>
        <begin position="200"/>
        <end position="220"/>
    </location>
</feature>
<feature type="transmembrane region" description="Helical" evidence="5">
    <location>
        <begin position="59"/>
        <end position="84"/>
    </location>
</feature>
<sequence length="227" mass="24510">MRPTSTAQLRLHVLHYVSPDDVRVEVFSSGDLNCRDCTLVASVSKMAGSIFFSPAPYHIISYGTLLGTTFFHSFVNGITMFRVLERPSFSAAQNALFPIYFALQTALPAILALTYPGSSNPLGVASGLGGLLDESNFRGTLLPIATIFVTAAVNLLVVLPATQKIMAARYAQEKKDGKKSYDPAPHSQEMQALNKRFGKMHGISSLLNLGTFIATIAYGFTLGSRLS</sequence>
<proteinExistence type="predicted"/>
<dbReference type="GO" id="GO:0016020">
    <property type="term" value="C:membrane"/>
    <property type="evidence" value="ECO:0007669"/>
    <property type="project" value="UniProtKB-SubCell"/>
</dbReference>
<protein>
    <recommendedName>
        <fullName evidence="6">TMEM205-like domain-containing protein</fullName>
    </recommendedName>
</protein>
<dbReference type="EMBL" id="RSDZ01000034">
    <property type="protein sequence ID" value="RXG47576.1"/>
    <property type="molecule type" value="Genomic_DNA"/>
</dbReference>
<reference evidence="7 8" key="1">
    <citation type="submission" date="2018-12" db="EMBL/GenBank/DDBJ databases">
        <title>Genome of Verticillium dahliae isolate Getta Getta.</title>
        <authorList>
            <person name="Gardiner D.M."/>
        </authorList>
    </citation>
    <scope>NUCLEOTIDE SEQUENCE [LARGE SCALE GENOMIC DNA]</scope>
    <source>
        <strain evidence="7 8">Getta Getta</strain>
    </source>
</reference>
<dbReference type="InterPro" id="IPR053009">
    <property type="entry name" value="Xanthocillin_Biosynth-Assoc"/>
</dbReference>
<evidence type="ECO:0000313" key="7">
    <source>
        <dbReference type="EMBL" id="RXG47576.1"/>
    </source>
</evidence>
<evidence type="ECO:0000256" key="3">
    <source>
        <dbReference type="ARBA" id="ARBA00022989"/>
    </source>
</evidence>
<feature type="transmembrane region" description="Helical" evidence="5">
    <location>
        <begin position="137"/>
        <end position="159"/>
    </location>
</feature>
<comment type="caution">
    <text evidence="7">The sequence shown here is derived from an EMBL/GenBank/DDBJ whole genome shotgun (WGS) entry which is preliminary data.</text>
</comment>
<feature type="domain" description="TMEM205-like" evidence="6">
    <location>
        <begin position="61"/>
        <end position="170"/>
    </location>
</feature>
<evidence type="ECO:0000259" key="6">
    <source>
        <dbReference type="Pfam" id="PF13664"/>
    </source>
</evidence>
<gene>
    <name evidence="7" type="ORF">VDGE_06522</name>
</gene>
<dbReference type="InterPro" id="IPR025423">
    <property type="entry name" value="TMEM205-like"/>
</dbReference>
<evidence type="ECO:0000313" key="8">
    <source>
        <dbReference type="Proteomes" id="UP000288725"/>
    </source>
</evidence>
<dbReference type="PANTHER" id="PTHR23241:SF106">
    <property type="entry name" value="DUF4149 DOMAIN-CONTAINING PROTEIN"/>
    <property type="match status" value="1"/>
</dbReference>
<organism evidence="7 8">
    <name type="scientific">Verticillium dahliae</name>
    <name type="common">Verticillium wilt</name>
    <dbReference type="NCBI Taxonomy" id="27337"/>
    <lineage>
        <taxon>Eukaryota</taxon>
        <taxon>Fungi</taxon>
        <taxon>Dikarya</taxon>
        <taxon>Ascomycota</taxon>
        <taxon>Pezizomycotina</taxon>
        <taxon>Sordariomycetes</taxon>
        <taxon>Hypocreomycetidae</taxon>
        <taxon>Glomerellales</taxon>
        <taxon>Plectosphaerellaceae</taxon>
        <taxon>Verticillium</taxon>
    </lineage>
</organism>
<evidence type="ECO:0000256" key="4">
    <source>
        <dbReference type="ARBA" id="ARBA00023136"/>
    </source>
</evidence>
<keyword evidence="4 5" id="KW-0472">Membrane</keyword>
<dbReference type="Proteomes" id="UP000288725">
    <property type="component" value="Chromosome 8"/>
</dbReference>
<evidence type="ECO:0000256" key="1">
    <source>
        <dbReference type="ARBA" id="ARBA00004370"/>
    </source>
</evidence>
<dbReference type="PANTHER" id="PTHR23241">
    <property type="entry name" value="LATE EMBRYOGENESIS ABUNDANT PLANTS LEA-RELATED"/>
    <property type="match status" value="1"/>
</dbReference>
<dbReference type="Pfam" id="PF13664">
    <property type="entry name" value="DUF4149"/>
    <property type="match status" value="1"/>
</dbReference>
<dbReference type="AlphaFoldDB" id="A0A444S2E0"/>
<keyword evidence="3 5" id="KW-1133">Transmembrane helix</keyword>
<name>A0A444S2E0_VERDA</name>
<feature type="transmembrane region" description="Helical" evidence="5">
    <location>
        <begin position="96"/>
        <end position="117"/>
    </location>
</feature>